<dbReference type="InterPro" id="IPR036056">
    <property type="entry name" value="Fibrinogen-like_C"/>
</dbReference>
<dbReference type="OrthoDB" id="7725475at2759"/>
<dbReference type="Pfam" id="PF00147">
    <property type="entry name" value="Fibrinogen_C"/>
    <property type="match status" value="1"/>
</dbReference>
<dbReference type="GO" id="GO:0072377">
    <property type="term" value="P:blood coagulation, common pathway"/>
    <property type="evidence" value="ECO:0007669"/>
    <property type="project" value="TreeGrafter"/>
</dbReference>
<feature type="chain" id="PRO_5034224394" description="Fibrinogen C-terminal domain-containing protein" evidence="5">
    <location>
        <begin position="28"/>
        <end position="325"/>
    </location>
</feature>
<proteinExistence type="predicted"/>
<name>A0A8C5SZI0_9PASS</name>
<evidence type="ECO:0000259" key="6">
    <source>
        <dbReference type="PROSITE" id="PS51406"/>
    </source>
</evidence>
<keyword evidence="5" id="KW-0732">Signal</keyword>
<evidence type="ECO:0000256" key="2">
    <source>
        <dbReference type="ARBA" id="ARBA00022525"/>
    </source>
</evidence>
<reference evidence="7" key="1">
    <citation type="submission" date="2025-08" db="UniProtKB">
        <authorList>
            <consortium name="Ensembl"/>
        </authorList>
    </citation>
    <scope>IDENTIFICATION</scope>
</reference>
<dbReference type="Gene3D" id="4.10.530.10">
    <property type="entry name" value="Gamma-fibrinogen Carboxyl Terminal Fragment, domain 2"/>
    <property type="match status" value="1"/>
</dbReference>
<dbReference type="InterPro" id="IPR020837">
    <property type="entry name" value="Fibrinogen_CS"/>
</dbReference>
<dbReference type="GO" id="GO:0030674">
    <property type="term" value="F:protein-macromolecule adaptor activity"/>
    <property type="evidence" value="ECO:0007669"/>
    <property type="project" value="TreeGrafter"/>
</dbReference>
<dbReference type="GO" id="GO:0034116">
    <property type="term" value="P:positive regulation of heterotypic cell-cell adhesion"/>
    <property type="evidence" value="ECO:0007669"/>
    <property type="project" value="TreeGrafter"/>
</dbReference>
<keyword evidence="2" id="KW-0964">Secreted</keyword>
<dbReference type="GO" id="GO:0005201">
    <property type="term" value="F:extracellular matrix structural constituent"/>
    <property type="evidence" value="ECO:0007669"/>
    <property type="project" value="TreeGrafter"/>
</dbReference>
<dbReference type="SMART" id="SM00186">
    <property type="entry name" value="FBG"/>
    <property type="match status" value="1"/>
</dbReference>
<evidence type="ECO:0000256" key="4">
    <source>
        <dbReference type="ARBA" id="ARBA00023180"/>
    </source>
</evidence>
<dbReference type="GO" id="GO:0070527">
    <property type="term" value="P:platelet aggregation"/>
    <property type="evidence" value="ECO:0007669"/>
    <property type="project" value="TreeGrafter"/>
</dbReference>
<keyword evidence="8" id="KW-1185">Reference proteome</keyword>
<dbReference type="Proteomes" id="UP000694560">
    <property type="component" value="Unplaced"/>
</dbReference>
<protein>
    <recommendedName>
        <fullName evidence="6">Fibrinogen C-terminal domain-containing protein</fullName>
    </recommendedName>
</protein>
<keyword evidence="3" id="KW-1015">Disulfide bond</keyword>
<keyword evidence="4" id="KW-0325">Glycoprotein</keyword>
<feature type="signal peptide" evidence="5">
    <location>
        <begin position="1"/>
        <end position="27"/>
    </location>
</feature>
<dbReference type="NCBIfam" id="NF040941">
    <property type="entry name" value="GGGWT_bact"/>
    <property type="match status" value="1"/>
</dbReference>
<dbReference type="GO" id="GO:0005577">
    <property type="term" value="C:fibrinogen complex"/>
    <property type="evidence" value="ECO:0007669"/>
    <property type="project" value="TreeGrafter"/>
</dbReference>
<dbReference type="PANTHER" id="PTHR47221:SF5">
    <property type="entry name" value="FIBRINOGEN C-TERMINAL DOMAIN-CONTAINING PROTEIN"/>
    <property type="match status" value="1"/>
</dbReference>
<dbReference type="InterPro" id="IPR002181">
    <property type="entry name" value="Fibrinogen_a/b/g_C_dom"/>
</dbReference>
<dbReference type="PROSITE" id="PS00514">
    <property type="entry name" value="FIBRINOGEN_C_1"/>
    <property type="match status" value="1"/>
</dbReference>
<evidence type="ECO:0000256" key="1">
    <source>
        <dbReference type="ARBA" id="ARBA00004613"/>
    </source>
</evidence>
<dbReference type="AlphaFoldDB" id="A0A8C5SZI0"/>
<dbReference type="CDD" id="cd00087">
    <property type="entry name" value="FReD"/>
    <property type="match status" value="1"/>
</dbReference>
<dbReference type="Ensembl" id="ENSMCST00000000413.1">
    <property type="protein sequence ID" value="ENSMCSP00000000399.1"/>
    <property type="gene ID" value="ENSMCSG00000000330.1"/>
</dbReference>
<evidence type="ECO:0000313" key="8">
    <source>
        <dbReference type="Proteomes" id="UP000694560"/>
    </source>
</evidence>
<dbReference type="Gene3D" id="3.90.215.10">
    <property type="entry name" value="Gamma Fibrinogen, chain A, domain 1"/>
    <property type="match status" value="1"/>
</dbReference>
<sequence length="325" mass="37051">MFSIRFVLGICLRKRWVLLLKSPCSLSDLGDTGVPGSAAGTETCLDEPNLPVPKFLHYSCGTVTGMHSLFFGGFENNLILLPVAKILGFGHYIESVNTKSGYYRIRPRADREPFLAFCDMSDGGGWTVIQRRSNGKENFNRKWDDYKLGFGEFQGKNDEYWLGNDHIHDLLTRGENSLKIDLMDWHGERRYAIYENFQLDNYRLWFGTYSGNAGDALSGGSNFEDQWSASHRGMQFTTSDKDHDRFLAGNCASENKGGWWFNRCHAANLNGRYYRRGKYSGSHDDGMVWSTWHGMWYSLKYSAMKIRAPFFVDSESGDGENSQGR</sequence>
<reference evidence="7" key="2">
    <citation type="submission" date="2025-09" db="UniProtKB">
        <authorList>
            <consortium name="Ensembl"/>
        </authorList>
    </citation>
    <scope>IDENTIFICATION</scope>
</reference>
<dbReference type="PANTHER" id="PTHR47221">
    <property type="entry name" value="FIBRINOGEN ALPHA CHAIN"/>
    <property type="match status" value="1"/>
</dbReference>
<evidence type="ECO:0000256" key="3">
    <source>
        <dbReference type="ARBA" id="ARBA00023157"/>
    </source>
</evidence>
<comment type="subcellular location">
    <subcellularLocation>
        <location evidence="1">Secreted</location>
    </subcellularLocation>
</comment>
<dbReference type="InterPro" id="IPR037579">
    <property type="entry name" value="FIB_ANG-like"/>
</dbReference>
<accession>A0A8C5SZI0</accession>
<evidence type="ECO:0000313" key="7">
    <source>
        <dbReference type="Ensembl" id="ENSMCSP00000000399.1"/>
    </source>
</evidence>
<dbReference type="InterPro" id="IPR014716">
    <property type="entry name" value="Fibrinogen_a/b/g_C_1"/>
</dbReference>
<feature type="domain" description="Fibrinogen C-terminal" evidence="6">
    <location>
        <begin position="74"/>
        <end position="310"/>
    </location>
</feature>
<dbReference type="PROSITE" id="PS51406">
    <property type="entry name" value="FIBRINOGEN_C_2"/>
    <property type="match status" value="1"/>
</dbReference>
<dbReference type="SUPFAM" id="SSF56496">
    <property type="entry name" value="Fibrinogen C-terminal domain-like"/>
    <property type="match status" value="1"/>
</dbReference>
<dbReference type="GO" id="GO:0042730">
    <property type="term" value="P:fibrinolysis"/>
    <property type="evidence" value="ECO:0007669"/>
    <property type="project" value="TreeGrafter"/>
</dbReference>
<organism evidence="7 8">
    <name type="scientific">Malurus cyaneus samueli</name>
    <dbReference type="NCBI Taxonomy" id="2593467"/>
    <lineage>
        <taxon>Eukaryota</taxon>
        <taxon>Metazoa</taxon>
        <taxon>Chordata</taxon>
        <taxon>Craniata</taxon>
        <taxon>Vertebrata</taxon>
        <taxon>Euteleostomi</taxon>
        <taxon>Archelosauria</taxon>
        <taxon>Archosauria</taxon>
        <taxon>Dinosauria</taxon>
        <taxon>Saurischia</taxon>
        <taxon>Theropoda</taxon>
        <taxon>Coelurosauria</taxon>
        <taxon>Aves</taxon>
        <taxon>Neognathae</taxon>
        <taxon>Neoaves</taxon>
        <taxon>Telluraves</taxon>
        <taxon>Australaves</taxon>
        <taxon>Passeriformes</taxon>
        <taxon>Meliphagoidea</taxon>
        <taxon>Maluridae</taxon>
        <taxon>Malurus</taxon>
    </lineage>
</organism>
<evidence type="ECO:0000256" key="5">
    <source>
        <dbReference type="SAM" id="SignalP"/>
    </source>
</evidence>